<dbReference type="Gene3D" id="2.30.40.10">
    <property type="entry name" value="Urease, subunit C, domain 1"/>
    <property type="match status" value="1"/>
</dbReference>
<evidence type="ECO:0000313" key="3">
    <source>
        <dbReference type="Proteomes" id="UP000276888"/>
    </source>
</evidence>
<accession>A0A3Q9J1B0</accession>
<dbReference type="InterPro" id="IPR011059">
    <property type="entry name" value="Metal-dep_hydrolase_composite"/>
</dbReference>
<dbReference type="EMBL" id="CP031423">
    <property type="protein sequence ID" value="AZS35626.1"/>
    <property type="molecule type" value="Genomic_DNA"/>
</dbReference>
<dbReference type="OrthoDB" id="3238066at2"/>
<dbReference type="AlphaFoldDB" id="A0A3Q9J1B0"/>
<evidence type="ECO:0000259" key="1">
    <source>
        <dbReference type="Pfam" id="PF07969"/>
    </source>
</evidence>
<dbReference type="KEGG" id="mlv:CVS47_00218"/>
<name>A0A3Q9J1B0_9MICO</name>
<protein>
    <submittedName>
        <fullName evidence="2">N-substituted formamide deformylase</fullName>
        <ecNumber evidence="2">3.5.1.91</ecNumber>
    </submittedName>
</protein>
<dbReference type="SUPFAM" id="SSF51556">
    <property type="entry name" value="Metallo-dependent hydrolases"/>
    <property type="match status" value="1"/>
</dbReference>
<keyword evidence="3" id="KW-1185">Reference proteome</keyword>
<dbReference type="EC" id="3.5.1.91" evidence="2"/>
<evidence type="ECO:0000313" key="2">
    <source>
        <dbReference type="EMBL" id="AZS35626.1"/>
    </source>
</evidence>
<reference evidence="2 3" key="1">
    <citation type="submission" date="2018-08" db="EMBL/GenBank/DDBJ databases">
        <title>Microbacterium lemovicicum sp. nov., a bacterium isolated from a natural uranium-rich soil.</title>
        <authorList>
            <person name="ORTET P."/>
        </authorList>
    </citation>
    <scope>NUCLEOTIDE SEQUENCE [LARGE SCALE GENOMIC DNA]</scope>
    <source>
        <strain evidence="2 3">Viu22</strain>
    </source>
</reference>
<dbReference type="InterPro" id="IPR032466">
    <property type="entry name" value="Metal_Hydrolase"/>
</dbReference>
<gene>
    <name evidence="2" type="primary">nfdA_1</name>
    <name evidence="2" type="ORF">CVS47_00218</name>
</gene>
<dbReference type="Pfam" id="PF07969">
    <property type="entry name" value="Amidohydro_3"/>
    <property type="match status" value="1"/>
</dbReference>
<feature type="domain" description="Amidohydrolase 3" evidence="1">
    <location>
        <begin position="51"/>
        <end position="555"/>
    </location>
</feature>
<dbReference type="Gene3D" id="3.10.310.70">
    <property type="match status" value="1"/>
</dbReference>
<dbReference type="Gene3D" id="3.20.20.140">
    <property type="entry name" value="Metal-dependent hydrolases"/>
    <property type="match status" value="1"/>
</dbReference>
<dbReference type="InterPro" id="IPR033932">
    <property type="entry name" value="YtcJ-like"/>
</dbReference>
<dbReference type="RefSeq" id="WP_127094423.1">
    <property type="nucleotide sequence ID" value="NZ_CP031423.1"/>
</dbReference>
<sequence length="557" mass="59709">MTVHADTVFRGGTVFDGTRVLPAGTQVAVQGGTIAAVGIDVDGLIGAGTTIVDLEGGMLAPGFVDAHIHPIEGGLERMRCDLSEAATREDYLRLIRDYAGAHPDAPWILGGGWQLAAFPGGIALASDLDAVVPDRPVFLSNRDHHGAWVNSAALRLAGVDAQTPDPDDGRIERDAHGAPSGVLQEGARLRVSRVIPADTDAENHAALMTAQRYLHSLGVTGWQDAIVGDYGNHTDTGDIYLAAAQSGELTATVVAALWWERHQGLEQLDDLLARRERLRHPRFRAGSVKIMQDGIPENQTASMLDEYFVPGTDAAGCRCATSLRGDSRGHSFLSPDELTRAVTALDAQGFQVHVHAIGDRAVREALDALAVARDANGANDNRHHLAHVQVVHPDDVPRFAPLGVAANLQALWATFEPQMVELNLPILGEQRAAWQYPFGDLARAGTALCAGSDWPVTTPDPWAALHVAVNRMLPAGHPDHSDRPFYPEQALDLVTALAAYTSGSAAINHQDRAGRIVAGYDADLVVTDRDPFALDRLDIASTRTRQTYTRGVRVYGD</sequence>
<dbReference type="GO" id="GO:0016810">
    <property type="term" value="F:hydrolase activity, acting on carbon-nitrogen (but not peptide) bonds"/>
    <property type="evidence" value="ECO:0007669"/>
    <property type="project" value="InterPro"/>
</dbReference>
<dbReference type="PANTHER" id="PTHR22642">
    <property type="entry name" value="IMIDAZOLONEPROPIONASE"/>
    <property type="match status" value="1"/>
</dbReference>
<keyword evidence="2" id="KW-0378">Hydrolase</keyword>
<dbReference type="Proteomes" id="UP000276888">
    <property type="component" value="Chromosome"/>
</dbReference>
<dbReference type="InterPro" id="IPR013108">
    <property type="entry name" value="Amidohydro_3"/>
</dbReference>
<dbReference type="CDD" id="cd01300">
    <property type="entry name" value="YtcJ_like"/>
    <property type="match status" value="1"/>
</dbReference>
<organism evidence="2 3">
    <name type="scientific">Microbacterium lemovicicum</name>
    <dbReference type="NCBI Taxonomy" id="1072463"/>
    <lineage>
        <taxon>Bacteria</taxon>
        <taxon>Bacillati</taxon>
        <taxon>Actinomycetota</taxon>
        <taxon>Actinomycetes</taxon>
        <taxon>Micrococcales</taxon>
        <taxon>Microbacteriaceae</taxon>
        <taxon>Microbacterium</taxon>
    </lineage>
</organism>
<proteinExistence type="predicted"/>
<dbReference type="SUPFAM" id="SSF51338">
    <property type="entry name" value="Composite domain of metallo-dependent hydrolases"/>
    <property type="match status" value="1"/>
</dbReference>
<dbReference type="PANTHER" id="PTHR22642:SF2">
    <property type="entry name" value="PROTEIN LONG AFTER FAR-RED 3"/>
    <property type="match status" value="1"/>
</dbReference>